<gene>
    <name evidence="1" type="ORF">RRF57_012188</name>
</gene>
<evidence type="ECO:0000313" key="1">
    <source>
        <dbReference type="EMBL" id="KAK5636476.1"/>
    </source>
</evidence>
<dbReference type="EMBL" id="JAWHQM010000071">
    <property type="protein sequence ID" value="KAK5636476.1"/>
    <property type="molecule type" value="Genomic_DNA"/>
</dbReference>
<sequence length="64" mass="7771">MLEWNQKKRKKLGDLVVVVWTRPKALYQAKEVEPNRRYCSRRVGLVKGQNKREEEKEEEDTIRQ</sequence>
<keyword evidence="2" id="KW-1185">Reference proteome</keyword>
<name>A0AAN7V0B9_9PEZI</name>
<comment type="caution">
    <text evidence="1">The sequence shown here is derived from an EMBL/GenBank/DDBJ whole genome shotgun (WGS) entry which is preliminary data.</text>
</comment>
<dbReference type="Proteomes" id="UP001305414">
    <property type="component" value="Unassembled WGS sequence"/>
</dbReference>
<organism evidence="1 2">
    <name type="scientific">Xylaria bambusicola</name>
    <dbReference type="NCBI Taxonomy" id="326684"/>
    <lineage>
        <taxon>Eukaryota</taxon>
        <taxon>Fungi</taxon>
        <taxon>Dikarya</taxon>
        <taxon>Ascomycota</taxon>
        <taxon>Pezizomycotina</taxon>
        <taxon>Sordariomycetes</taxon>
        <taxon>Xylariomycetidae</taxon>
        <taxon>Xylariales</taxon>
        <taxon>Xylariaceae</taxon>
        <taxon>Xylaria</taxon>
    </lineage>
</organism>
<protein>
    <submittedName>
        <fullName evidence="1">Uncharacterized protein</fullName>
    </submittedName>
</protein>
<reference evidence="1 2" key="1">
    <citation type="submission" date="2023-10" db="EMBL/GenBank/DDBJ databases">
        <title>Draft genome sequence of Xylaria bambusicola isolate GMP-LS, the root and basal stem rot pathogen of sugarcane in Indonesia.</title>
        <authorList>
            <person name="Selvaraj P."/>
            <person name="Muralishankar V."/>
            <person name="Muruganantham S."/>
            <person name="Sp S."/>
            <person name="Haryani S."/>
            <person name="Lau K.J.X."/>
            <person name="Naqvi N.I."/>
        </authorList>
    </citation>
    <scope>NUCLEOTIDE SEQUENCE [LARGE SCALE GENOMIC DNA]</scope>
    <source>
        <strain evidence="1">GMP-LS</strain>
    </source>
</reference>
<proteinExistence type="predicted"/>
<accession>A0AAN7V0B9</accession>
<dbReference type="AlphaFoldDB" id="A0AAN7V0B9"/>
<evidence type="ECO:0000313" key="2">
    <source>
        <dbReference type="Proteomes" id="UP001305414"/>
    </source>
</evidence>